<sequence length="320" mass="35633">MAQFELKYLLLLGRYPGEGVWSTASTHKELVAQVKEAYGEDYEPIFKYRLPCNPKMASPPNGTCEVIIDDEDDFYVWLYGGAPATRYHDTLNEVLHMPAPLTDTLRVFRRGASPPAPRCAGPSSLLLPPLAPTGVRDQCTPHPDPSPPVLHAEYDVVKTPLFSLLPPALQLKLGIRVVLRHSNAAEAILLSSRSIAGAGEGHWALLIRKAQRAWGVQRPCFRYMDLERGATAISIFNMRDYMFWSTSVGRERPELLVLEHVFQDVTPSSRAEEALRLMQEAECAKREMETRVKNATSQHAIRVADHGYTATATATVRGVN</sequence>
<feature type="coiled-coil region" evidence="1">
    <location>
        <begin position="271"/>
        <end position="298"/>
    </location>
</feature>
<organism evidence="2">
    <name type="scientific">Trypanosoma vivax (strain Y486)</name>
    <dbReference type="NCBI Taxonomy" id="1055687"/>
    <lineage>
        <taxon>Eukaryota</taxon>
        <taxon>Discoba</taxon>
        <taxon>Euglenozoa</taxon>
        <taxon>Kinetoplastea</taxon>
        <taxon>Metakinetoplastina</taxon>
        <taxon>Trypanosomatida</taxon>
        <taxon>Trypanosomatidae</taxon>
        <taxon>Trypanosoma</taxon>
        <taxon>Duttonella</taxon>
    </lineage>
</organism>
<accession>G0U8M3</accession>
<keyword evidence="1" id="KW-0175">Coiled coil</keyword>
<dbReference type="EMBL" id="HE573027">
    <property type="protein sequence ID" value="CCC53949.1"/>
    <property type="molecule type" value="Genomic_DNA"/>
</dbReference>
<evidence type="ECO:0000313" key="2">
    <source>
        <dbReference type="EMBL" id="CCC53949.1"/>
    </source>
</evidence>
<name>G0U8M3_TRYVY</name>
<protein>
    <submittedName>
        <fullName evidence="2">Uncharacterized protein</fullName>
    </submittedName>
</protein>
<reference evidence="2" key="1">
    <citation type="journal article" date="2012" name="Proc. Natl. Acad. Sci. U.S.A.">
        <title>Antigenic diversity is generated by distinct evolutionary mechanisms in African trypanosome species.</title>
        <authorList>
            <person name="Jackson A.P."/>
            <person name="Berry A."/>
            <person name="Aslett M."/>
            <person name="Allison H.C."/>
            <person name="Burton P."/>
            <person name="Vavrova-Anderson J."/>
            <person name="Brown R."/>
            <person name="Browne H."/>
            <person name="Corton N."/>
            <person name="Hauser H."/>
            <person name="Gamble J."/>
            <person name="Gilderthorp R."/>
            <person name="Marcello L."/>
            <person name="McQuillan J."/>
            <person name="Otto T.D."/>
            <person name="Quail M.A."/>
            <person name="Sanders M.J."/>
            <person name="van Tonder A."/>
            <person name="Ginger M.L."/>
            <person name="Field M.C."/>
            <person name="Barry J.D."/>
            <person name="Hertz-Fowler C."/>
            <person name="Berriman M."/>
        </authorList>
    </citation>
    <scope>NUCLEOTIDE SEQUENCE</scope>
    <source>
        <strain evidence="2">Y486</strain>
    </source>
</reference>
<dbReference type="AlphaFoldDB" id="G0U8M3"/>
<evidence type="ECO:0000256" key="1">
    <source>
        <dbReference type="SAM" id="Coils"/>
    </source>
</evidence>
<gene>
    <name evidence="2" type="ORF">TVY486_1114330</name>
</gene>
<feature type="non-terminal residue" evidence="2">
    <location>
        <position position="320"/>
    </location>
</feature>
<proteinExistence type="predicted"/>
<dbReference type="VEuPathDB" id="TriTrypDB:TvY486_1114330"/>